<reference evidence="1 2" key="1">
    <citation type="journal article" date="2023" name="Plants (Basel)">
        <title>Bridging the Gap: Combining Genomics and Transcriptomics Approaches to Understand Stylosanthes scabra, an Orphan Legume from the Brazilian Caatinga.</title>
        <authorList>
            <person name="Ferreira-Neto J.R.C."/>
            <person name="da Silva M.D."/>
            <person name="Binneck E."/>
            <person name="de Melo N.F."/>
            <person name="da Silva R.H."/>
            <person name="de Melo A.L.T.M."/>
            <person name="Pandolfi V."/>
            <person name="Bustamante F.O."/>
            <person name="Brasileiro-Vidal A.C."/>
            <person name="Benko-Iseppon A.M."/>
        </authorList>
    </citation>
    <scope>NUCLEOTIDE SEQUENCE [LARGE SCALE GENOMIC DNA]</scope>
    <source>
        <tissue evidence="1">Leaves</tissue>
    </source>
</reference>
<protein>
    <submittedName>
        <fullName evidence="1">Uncharacterized protein</fullName>
    </submittedName>
</protein>
<dbReference type="EMBL" id="JASCZI010272680">
    <property type="protein sequence ID" value="MED6223154.1"/>
    <property type="molecule type" value="Genomic_DNA"/>
</dbReference>
<organism evidence="1 2">
    <name type="scientific">Stylosanthes scabra</name>
    <dbReference type="NCBI Taxonomy" id="79078"/>
    <lineage>
        <taxon>Eukaryota</taxon>
        <taxon>Viridiplantae</taxon>
        <taxon>Streptophyta</taxon>
        <taxon>Embryophyta</taxon>
        <taxon>Tracheophyta</taxon>
        <taxon>Spermatophyta</taxon>
        <taxon>Magnoliopsida</taxon>
        <taxon>eudicotyledons</taxon>
        <taxon>Gunneridae</taxon>
        <taxon>Pentapetalae</taxon>
        <taxon>rosids</taxon>
        <taxon>fabids</taxon>
        <taxon>Fabales</taxon>
        <taxon>Fabaceae</taxon>
        <taxon>Papilionoideae</taxon>
        <taxon>50 kb inversion clade</taxon>
        <taxon>dalbergioids sensu lato</taxon>
        <taxon>Dalbergieae</taxon>
        <taxon>Pterocarpus clade</taxon>
        <taxon>Stylosanthes</taxon>
    </lineage>
</organism>
<proteinExistence type="predicted"/>
<evidence type="ECO:0000313" key="1">
    <source>
        <dbReference type="EMBL" id="MED6223154.1"/>
    </source>
</evidence>
<dbReference type="Proteomes" id="UP001341840">
    <property type="component" value="Unassembled WGS sequence"/>
</dbReference>
<accession>A0ABU6ZMI1</accession>
<comment type="caution">
    <text evidence="1">The sequence shown here is derived from an EMBL/GenBank/DDBJ whole genome shotgun (WGS) entry which is preliminary data.</text>
</comment>
<sequence length="151" mass="17242">MVGQKQHQPSREKLMANILVLFCSRFATLVRNSTPWKKGRASLTGSTLFPTSPTTTSALKNLVSATQYMHVMNEWKMLEEHLPDSIYVWVCETHIDLMSRHTVPQWSLILPIKGVVFGWKEGESMVNEMGIAREPINGVDGEDKERMKLKR</sequence>
<keyword evidence="2" id="KW-1185">Reference proteome</keyword>
<name>A0ABU6ZMI1_9FABA</name>
<gene>
    <name evidence="1" type="ORF">PIB30_071251</name>
</gene>
<evidence type="ECO:0000313" key="2">
    <source>
        <dbReference type="Proteomes" id="UP001341840"/>
    </source>
</evidence>